<dbReference type="Gene3D" id="3.90.870.10">
    <property type="entry name" value="DHBP synthase"/>
    <property type="match status" value="1"/>
</dbReference>
<dbReference type="GO" id="GO:0046872">
    <property type="term" value="F:metal ion binding"/>
    <property type="evidence" value="ECO:0007669"/>
    <property type="project" value="UniProtKB-KW"/>
</dbReference>
<evidence type="ECO:0000313" key="8">
    <source>
        <dbReference type="Proteomes" id="UP000248161"/>
    </source>
</evidence>
<dbReference type="EMBL" id="PSPG01000003">
    <property type="protein sequence ID" value="PXF22130.1"/>
    <property type="molecule type" value="Genomic_DNA"/>
</dbReference>
<organism evidence="7 8">
    <name type="scientific">Candidatus Thalassarchaeum betae</name>
    <dbReference type="NCBI Taxonomy" id="2599289"/>
    <lineage>
        <taxon>Archaea</taxon>
        <taxon>Methanobacteriati</taxon>
        <taxon>Thermoplasmatota</taxon>
        <taxon>Candidatus Poseidoniia</taxon>
        <taxon>Candidatus Poseidoniales</taxon>
        <taxon>Candidatus Thalassarchaeaceae</taxon>
        <taxon>Candidatus Thalassarchaeum</taxon>
    </lineage>
</organism>
<keyword evidence="6" id="KW-0456">Lyase</keyword>
<keyword evidence="3" id="KW-0479">Metal-binding</keyword>
<dbReference type="PANTHER" id="PTHR21327">
    <property type="entry name" value="GTP CYCLOHYDROLASE II-RELATED"/>
    <property type="match status" value="1"/>
</dbReference>
<comment type="caution">
    <text evidence="7">The sequence shown here is derived from an EMBL/GenBank/DDBJ whole genome shotgun (WGS) entry which is preliminary data.</text>
</comment>
<evidence type="ECO:0000256" key="6">
    <source>
        <dbReference type="ARBA" id="ARBA00023239"/>
    </source>
</evidence>
<keyword evidence="5" id="KW-0464">Manganese</keyword>
<evidence type="ECO:0000256" key="2">
    <source>
        <dbReference type="ARBA" id="ARBA00022619"/>
    </source>
</evidence>
<dbReference type="InterPro" id="IPR017945">
    <property type="entry name" value="DHBP_synth_RibB-like_a/b_dom"/>
</dbReference>
<evidence type="ECO:0000313" key="7">
    <source>
        <dbReference type="EMBL" id="PXF22130.1"/>
    </source>
</evidence>
<dbReference type="UniPathway" id="UPA00275"/>
<dbReference type="PANTHER" id="PTHR21327:SF46">
    <property type="entry name" value="3,4-DIHYDROXY-2-BUTANONE 4-PHOSPHATE SYNTHASE"/>
    <property type="match status" value="1"/>
</dbReference>
<evidence type="ECO:0000256" key="4">
    <source>
        <dbReference type="ARBA" id="ARBA00022842"/>
    </source>
</evidence>
<evidence type="ECO:0000256" key="5">
    <source>
        <dbReference type="ARBA" id="ARBA00023211"/>
    </source>
</evidence>
<dbReference type="Proteomes" id="UP000248161">
    <property type="component" value="Unassembled WGS sequence"/>
</dbReference>
<sequence length="237" mass="25595">MASGVDRAIAAFVAGEPVMVFDSAFRERETDLLWPADAATPEVMRTLRKDCGGLLFLAIGNEIGELFGLPWLQDIHSHPALVKENPVLADLVTNDLQYDTRSAFTVSLNHRDTYTGITDRDRALTTRRFGELTGELLASGADGEAARAALGAEFRTPGHIPVCRESRQGLRTRQGHTELAVSIARLSGHSPCTIGAEMLQPDGDGALAVEDAREYARKRGIPMITGADILEALGIDE</sequence>
<protein>
    <submittedName>
        <fullName evidence="7">3,4-dihydroxy-2-butanone-4-phosphate synthase</fullName>
    </submittedName>
</protein>
<dbReference type="InterPro" id="IPR000422">
    <property type="entry name" value="DHBP_synthase_RibB"/>
</dbReference>
<proteinExistence type="predicted"/>
<dbReference type="AlphaFoldDB" id="A0A2V3HSN9"/>
<dbReference type="Pfam" id="PF00926">
    <property type="entry name" value="DHBP_synthase"/>
    <property type="match status" value="1"/>
</dbReference>
<dbReference type="GO" id="GO:0008686">
    <property type="term" value="F:3,4-dihydroxy-2-butanone-4-phosphate synthase activity"/>
    <property type="evidence" value="ECO:0007669"/>
    <property type="project" value="InterPro"/>
</dbReference>
<dbReference type="GO" id="GO:0005829">
    <property type="term" value="C:cytosol"/>
    <property type="evidence" value="ECO:0007669"/>
    <property type="project" value="TreeGrafter"/>
</dbReference>
<accession>A0A2V3HSN9</accession>
<keyword evidence="4" id="KW-0460">Magnesium</keyword>
<name>A0A2V3HSN9_9ARCH</name>
<dbReference type="SUPFAM" id="SSF55821">
    <property type="entry name" value="YrdC/RibB"/>
    <property type="match status" value="1"/>
</dbReference>
<dbReference type="GO" id="GO:0009231">
    <property type="term" value="P:riboflavin biosynthetic process"/>
    <property type="evidence" value="ECO:0007669"/>
    <property type="project" value="UniProtKB-UniPathway"/>
</dbReference>
<reference evidence="7 8" key="1">
    <citation type="journal article" date="2015" name="Nat. Commun.">
        <title>Genomic and transcriptomic evidence for scavenging of diverse organic compounds by widespread deep-sea archaea.</title>
        <authorList>
            <person name="Li M."/>
            <person name="Baker B.J."/>
            <person name="Anantharaman K."/>
            <person name="Jain S."/>
            <person name="Breier J.A."/>
            <person name="Dick G.J."/>
        </authorList>
    </citation>
    <scope>NUCLEOTIDE SEQUENCE [LARGE SCALE GENOMIC DNA]</scope>
    <source>
        <strain evidence="7">Cayman_51_deep</strain>
    </source>
</reference>
<dbReference type="RefSeq" id="WP_338170747.1">
    <property type="nucleotide sequence ID" value="NZ_JAKUUN010000011.1"/>
</dbReference>
<evidence type="ECO:0000256" key="3">
    <source>
        <dbReference type="ARBA" id="ARBA00022723"/>
    </source>
</evidence>
<keyword evidence="2" id="KW-0686">Riboflavin biosynthesis</keyword>
<comment type="pathway">
    <text evidence="1">Cofactor biosynthesis; riboflavin biosynthesis.</text>
</comment>
<evidence type="ECO:0000256" key="1">
    <source>
        <dbReference type="ARBA" id="ARBA00005104"/>
    </source>
</evidence>
<gene>
    <name evidence="7" type="ORF">CXX69_01700</name>
</gene>